<dbReference type="OrthoDB" id="9803432at2"/>
<organism evidence="4 5">
    <name type="scientific">Salibacter halophilus</name>
    <dbReference type="NCBI Taxonomy" id="1803916"/>
    <lineage>
        <taxon>Bacteria</taxon>
        <taxon>Pseudomonadati</taxon>
        <taxon>Bacteroidota</taxon>
        <taxon>Flavobacteriia</taxon>
        <taxon>Flavobacteriales</taxon>
        <taxon>Salibacteraceae</taxon>
        <taxon>Salibacter</taxon>
    </lineage>
</organism>
<evidence type="ECO:0000259" key="3">
    <source>
        <dbReference type="Pfam" id="PF13538"/>
    </source>
</evidence>
<dbReference type="EMBL" id="WACR01000001">
    <property type="protein sequence ID" value="KAB1066170.1"/>
    <property type="molecule type" value="Genomic_DNA"/>
</dbReference>
<dbReference type="GO" id="GO:0005524">
    <property type="term" value="F:ATP binding"/>
    <property type="evidence" value="ECO:0007669"/>
    <property type="project" value="UniProtKB-KW"/>
</dbReference>
<dbReference type="SUPFAM" id="SSF52540">
    <property type="entry name" value="P-loop containing nucleoside triphosphate hydrolases"/>
    <property type="match status" value="1"/>
</dbReference>
<gene>
    <name evidence="4" type="ORF">F3059_01475</name>
</gene>
<accession>A0A6N6M7V8</accession>
<dbReference type="Gene3D" id="3.40.50.300">
    <property type="entry name" value="P-loop containing nucleotide triphosphate hydrolases"/>
    <property type="match status" value="2"/>
</dbReference>
<dbReference type="PANTHER" id="PTHR43788:SF6">
    <property type="entry name" value="DNA HELICASE B"/>
    <property type="match status" value="1"/>
</dbReference>
<dbReference type="InterPro" id="IPR050534">
    <property type="entry name" value="Coronavir_polyprotein_1ab"/>
</dbReference>
<proteinExistence type="predicted"/>
<dbReference type="Proteomes" id="UP000435357">
    <property type="component" value="Unassembled WGS sequence"/>
</dbReference>
<dbReference type="Pfam" id="PF13538">
    <property type="entry name" value="UvrD_C_2"/>
    <property type="match status" value="1"/>
</dbReference>
<dbReference type="InterPro" id="IPR027417">
    <property type="entry name" value="P-loop_NTPase"/>
</dbReference>
<protein>
    <submittedName>
        <fullName evidence="4">AAA family ATPase</fullName>
    </submittedName>
</protein>
<dbReference type="Pfam" id="PF13604">
    <property type="entry name" value="AAA_30"/>
    <property type="match status" value="1"/>
</dbReference>
<dbReference type="AlphaFoldDB" id="A0A6N6M7V8"/>
<dbReference type="CDD" id="cd17933">
    <property type="entry name" value="DEXSc_RecD-like"/>
    <property type="match status" value="1"/>
</dbReference>
<evidence type="ECO:0000256" key="2">
    <source>
        <dbReference type="ARBA" id="ARBA00022840"/>
    </source>
</evidence>
<keyword evidence="2" id="KW-0067">ATP-binding</keyword>
<dbReference type="GO" id="GO:0003678">
    <property type="term" value="F:DNA helicase activity"/>
    <property type="evidence" value="ECO:0007669"/>
    <property type="project" value="UniProtKB-ARBA"/>
</dbReference>
<comment type="caution">
    <text evidence="4">The sequence shown here is derived from an EMBL/GenBank/DDBJ whole genome shotgun (WGS) entry which is preliminary data.</text>
</comment>
<evidence type="ECO:0000313" key="4">
    <source>
        <dbReference type="EMBL" id="KAB1066170.1"/>
    </source>
</evidence>
<evidence type="ECO:0000256" key="1">
    <source>
        <dbReference type="ARBA" id="ARBA00022741"/>
    </source>
</evidence>
<dbReference type="InterPro" id="IPR027785">
    <property type="entry name" value="UvrD-like_helicase_C"/>
</dbReference>
<name>A0A6N6M7V8_9FLAO</name>
<keyword evidence="1" id="KW-0547">Nucleotide-binding</keyword>
<dbReference type="PANTHER" id="PTHR43788">
    <property type="entry name" value="DNA2/NAM7 HELICASE FAMILY MEMBER"/>
    <property type="match status" value="1"/>
</dbReference>
<dbReference type="CDD" id="cd18809">
    <property type="entry name" value="SF1_C_RecD"/>
    <property type="match status" value="1"/>
</dbReference>
<feature type="domain" description="UvrD-like helicase C-terminal" evidence="3">
    <location>
        <begin position="432"/>
        <end position="483"/>
    </location>
</feature>
<sequence>MPTNLQFFLNDKYSFISLILKSQIECRTLSMKTLFDYIDHEPTKDQVNCLSRLEQFTLNDKKQLFILRGFAGTGKTTCISALVKWSNAIGQNTILLAPTGRAAKVMSNYSEKPAFTIHKFIYRLLDLGEQGYHFSRKENKLKNTIFIVDEASMISGELTAGESNLLDDLVDFVYENLSNQLILVGDIAQLPPVGTNLSPALVPKDMLGRYKLSIDGAELKEVVRQEELSGILENATLIRKNIEDGVKELPEFIINNEDVFSINSNEMSDVVQSVMSQYGEDGFIVVTRSNKLANMYNEQLRKTVLFRENEIDAGDLIMIVRNNYFWLGSDREDFIANGDIVQVDRVTNFESIEDFKFAEASITFINSAEDKQIDAVLLLNTLKEASSNLNQEDQKKLFNERMSYFYEEFGHKKKALLAVKSDPLYNALQIKFAYSFTCHKSQGGQWPVVFIDQSFFQEEWLDQDYLRWLYTAVTRATDLVYFVNTP</sequence>
<reference evidence="4 5" key="1">
    <citation type="submission" date="2019-09" db="EMBL/GenBank/DDBJ databases">
        <title>Genomes of Cryomorphaceae.</title>
        <authorList>
            <person name="Bowman J.P."/>
        </authorList>
    </citation>
    <scope>NUCLEOTIDE SEQUENCE [LARGE SCALE GENOMIC DNA]</scope>
    <source>
        <strain evidence="4 5">KCTC 52047</strain>
    </source>
</reference>
<evidence type="ECO:0000313" key="5">
    <source>
        <dbReference type="Proteomes" id="UP000435357"/>
    </source>
</evidence>
<keyword evidence="5" id="KW-1185">Reference proteome</keyword>